<feature type="region of interest" description="Disordered" evidence="6">
    <location>
        <begin position="53"/>
        <end position="82"/>
    </location>
</feature>
<evidence type="ECO:0000256" key="7">
    <source>
        <dbReference type="SAM" id="Phobius"/>
    </source>
</evidence>
<comment type="caution">
    <text evidence="9">The sequence shown here is derived from an EMBL/GenBank/DDBJ whole genome shotgun (WGS) entry which is preliminary data.</text>
</comment>
<feature type="domain" description="Cyclic nucleotide-binding" evidence="8">
    <location>
        <begin position="352"/>
        <end position="475"/>
    </location>
</feature>
<feature type="transmembrane region" description="Helical" evidence="7">
    <location>
        <begin position="780"/>
        <end position="800"/>
    </location>
</feature>
<feature type="transmembrane region" description="Helical" evidence="7">
    <location>
        <begin position="835"/>
        <end position="854"/>
    </location>
</feature>
<dbReference type="OrthoDB" id="2021138at2759"/>
<evidence type="ECO:0000259" key="8">
    <source>
        <dbReference type="PROSITE" id="PS50042"/>
    </source>
</evidence>
<dbReference type="PANTHER" id="PTHR23011">
    <property type="entry name" value="CYCLIC NUCLEOTIDE-BINDING DOMAIN CONTAINING PROTEIN"/>
    <property type="match status" value="1"/>
</dbReference>
<dbReference type="PROSITE" id="PS00888">
    <property type="entry name" value="CNMP_BINDING_1"/>
    <property type="match status" value="1"/>
</dbReference>
<gene>
    <name evidence="9" type="ORF">TrRE_jg7696</name>
</gene>
<dbReference type="InterPro" id="IPR014710">
    <property type="entry name" value="RmlC-like_jellyroll"/>
</dbReference>
<evidence type="ECO:0000313" key="10">
    <source>
        <dbReference type="Proteomes" id="UP001165082"/>
    </source>
</evidence>
<protein>
    <recommendedName>
        <fullName evidence="8">Cyclic nucleotide-binding domain-containing protein</fullName>
    </recommendedName>
</protein>
<dbReference type="Pfam" id="PF08449">
    <property type="entry name" value="UAA"/>
    <property type="match status" value="1"/>
</dbReference>
<evidence type="ECO:0000256" key="6">
    <source>
        <dbReference type="SAM" id="MobiDB-lite"/>
    </source>
</evidence>
<dbReference type="SUPFAM" id="SSF51206">
    <property type="entry name" value="cAMP-binding domain-like"/>
    <property type="match status" value="2"/>
</dbReference>
<keyword evidence="10" id="KW-1185">Reference proteome</keyword>
<dbReference type="PANTHER" id="PTHR23011:SF28">
    <property type="entry name" value="CYCLIC NUCLEOTIDE-BINDING DOMAIN CONTAINING PROTEIN"/>
    <property type="match status" value="1"/>
</dbReference>
<evidence type="ECO:0000256" key="5">
    <source>
        <dbReference type="ARBA" id="ARBA00023136"/>
    </source>
</evidence>
<feature type="transmembrane region" description="Helical" evidence="7">
    <location>
        <begin position="662"/>
        <end position="680"/>
    </location>
</feature>
<feature type="transmembrane region" description="Helical" evidence="7">
    <location>
        <begin position="807"/>
        <end position="829"/>
    </location>
</feature>
<keyword evidence="3 7" id="KW-0812">Transmembrane</keyword>
<reference evidence="9" key="1">
    <citation type="submission" date="2022-07" db="EMBL/GenBank/DDBJ databases">
        <title>Genome analysis of Parmales, a sister group of diatoms, reveals the evolutionary specialization of diatoms from phago-mixotrophs to photoautotrophs.</title>
        <authorList>
            <person name="Ban H."/>
            <person name="Sato S."/>
            <person name="Yoshikawa S."/>
            <person name="Kazumasa Y."/>
            <person name="Nakamura Y."/>
            <person name="Ichinomiya M."/>
            <person name="Saitoh K."/>
            <person name="Sato N."/>
            <person name="Blanc-Mathieu R."/>
            <person name="Endo H."/>
            <person name="Kuwata A."/>
            <person name="Ogata H."/>
        </authorList>
    </citation>
    <scope>NUCLEOTIDE SEQUENCE</scope>
</reference>
<keyword evidence="5 7" id="KW-0472">Membrane</keyword>
<dbReference type="InterPro" id="IPR018490">
    <property type="entry name" value="cNMP-bd_dom_sf"/>
</dbReference>
<feature type="transmembrane region" description="Helical" evidence="7">
    <location>
        <begin position="748"/>
        <end position="768"/>
    </location>
</feature>
<evidence type="ECO:0000256" key="3">
    <source>
        <dbReference type="ARBA" id="ARBA00022692"/>
    </source>
</evidence>
<feature type="compositionally biased region" description="Acidic residues" evidence="6">
    <location>
        <begin position="57"/>
        <end position="66"/>
    </location>
</feature>
<dbReference type="InterPro" id="IPR013657">
    <property type="entry name" value="SCL35B1-4/HUT1"/>
</dbReference>
<dbReference type="SMART" id="SM00100">
    <property type="entry name" value="cNMP"/>
    <property type="match status" value="2"/>
</dbReference>
<dbReference type="PROSITE" id="PS50042">
    <property type="entry name" value="CNMP_BINDING_3"/>
    <property type="match status" value="2"/>
</dbReference>
<organism evidence="9 10">
    <name type="scientific">Triparma retinervis</name>
    <dbReference type="NCBI Taxonomy" id="2557542"/>
    <lineage>
        <taxon>Eukaryota</taxon>
        <taxon>Sar</taxon>
        <taxon>Stramenopiles</taxon>
        <taxon>Ochrophyta</taxon>
        <taxon>Bolidophyceae</taxon>
        <taxon>Parmales</taxon>
        <taxon>Triparmaceae</taxon>
        <taxon>Triparma</taxon>
    </lineage>
</organism>
<dbReference type="AlphaFoldDB" id="A0A9W7E911"/>
<feature type="domain" description="Cyclic nucleotide-binding" evidence="8">
    <location>
        <begin position="229"/>
        <end position="349"/>
    </location>
</feature>
<dbReference type="PROSITE" id="PS00889">
    <property type="entry name" value="CNMP_BINDING_2"/>
    <property type="match status" value="1"/>
</dbReference>
<feature type="transmembrane region" description="Helical" evidence="7">
    <location>
        <begin position="630"/>
        <end position="650"/>
    </location>
</feature>
<evidence type="ECO:0000256" key="2">
    <source>
        <dbReference type="ARBA" id="ARBA00022448"/>
    </source>
</evidence>
<dbReference type="EMBL" id="BRXZ01004153">
    <property type="protein sequence ID" value="GMH69485.1"/>
    <property type="molecule type" value="Genomic_DNA"/>
</dbReference>
<feature type="region of interest" description="Disordered" evidence="6">
    <location>
        <begin position="1"/>
        <end position="41"/>
    </location>
</feature>
<dbReference type="InterPro" id="IPR018488">
    <property type="entry name" value="cNMP-bd_CS"/>
</dbReference>
<evidence type="ECO:0000256" key="1">
    <source>
        <dbReference type="ARBA" id="ARBA00004141"/>
    </source>
</evidence>
<keyword evidence="2" id="KW-0813">Transport</keyword>
<sequence>MEKIIEPIGEDSYVDPDDAGVAEDGKGRPGPHTMYHGQRQDTMFKKLEKLQRKTMFDDDDSEEEFWEGSQGSGGFNDEDSAVSGITLGDKSPNPASYSPSKVDFGLDAEVEIAGQGSISGETFVDDESISEFASQYGSHIFPDPDIQGHPVQQEHGINSIQKSFPHLDDIRYKKKEVFPKWMLKSDDWRKMKGIIKHKELMAAFKEGSHLRTPAQLDLIRSWLMSNWEMAAHLGQKRCTALAKAVVYEEINTGAEIIREGDRGYIFYIIIQGSVAIYKKGYGLITTLGKGRFFGERALTSNECEVRQATVVVASEPTCEVLVLHKSAYDSIIKGYQENLRTEAYKVLKQVPLFSQWGRRMLERVCILLERRQVPANTLIFNQGDAPDFIYFIVEGNIEILKEITVFSKNRWPKLGGGTEEVVRKKVNKFKILDIGPGKYFGEIAIVNNTSRAATCQSTEPTILLALDKFEFLNLLHKGHAMANVYSQTQGYPNDEHILNLFSQLVVKKKEKKAIKNTTSGKGYDSKVGGMLSKKRAAGSFRGTATLPKDYGNKHSSSLSKASLADADAAPPMKKGEMITNESHYEKLMRDKKEMAAKFDKEYTRSRLSSSTSPVAMAEVSNRDDPMSSPWLLLTCFMGIMCSFMAYGLLLEYATSNGKKLHELSFLFVTSLLYTTTAYLGRTVRGEVPNETIPPYEFAVLGLTSMGSTFCSVSITGLFLLFLSLCFDGGTGAYEDKLMNKSKISPFDLMFNIQLGKTILAGIFLIIGNQTQSFINMVNEMGLLLVALGLTGAMGQVFIFVTISQFGALTCSIIGLARKVATLCASIVIYNHSLNIVQGGGLFICVGAMCMNFLGKRGKGGGHGHGGGGGAAANEDEDAQEKESLLVDAGDTVGGEGGEKEQELVQLNV</sequence>
<name>A0A9W7E911_9STRA</name>
<dbReference type="Pfam" id="PF00027">
    <property type="entry name" value="cNMP_binding"/>
    <property type="match status" value="2"/>
</dbReference>
<evidence type="ECO:0000313" key="9">
    <source>
        <dbReference type="EMBL" id="GMH69485.1"/>
    </source>
</evidence>
<feature type="region of interest" description="Disordered" evidence="6">
    <location>
        <begin position="863"/>
        <end position="908"/>
    </location>
</feature>
<dbReference type="Gene3D" id="2.60.120.10">
    <property type="entry name" value="Jelly Rolls"/>
    <property type="match status" value="2"/>
</dbReference>
<dbReference type="GO" id="GO:0016020">
    <property type="term" value="C:membrane"/>
    <property type="evidence" value="ECO:0007669"/>
    <property type="project" value="UniProtKB-SubCell"/>
</dbReference>
<dbReference type="GO" id="GO:0055085">
    <property type="term" value="P:transmembrane transport"/>
    <property type="evidence" value="ECO:0007669"/>
    <property type="project" value="InterPro"/>
</dbReference>
<dbReference type="CDD" id="cd00038">
    <property type="entry name" value="CAP_ED"/>
    <property type="match status" value="2"/>
</dbReference>
<keyword evidence="4 7" id="KW-1133">Transmembrane helix</keyword>
<feature type="compositionally biased region" description="Acidic residues" evidence="6">
    <location>
        <begin position="8"/>
        <end position="21"/>
    </location>
</feature>
<evidence type="ECO:0000256" key="4">
    <source>
        <dbReference type="ARBA" id="ARBA00022989"/>
    </source>
</evidence>
<proteinExistence type="predicted"/>
<feature type="transmembrane region" description="Helical" evidence="7">
    <location>
        <begin position="700"/>
        <end position="727"/>
    </location>
</feature>
<dbReference type="InterPro" id="IPR000595">
    <property type="entry name" value="cNMP-bd_dom"/>
</dbReference>
<comment type="subcellular location">
    <subcellularLocation>
        <location evidence="1">Membrane</location>
        <topology evidence="1">Multi-pass membrane protein</topology>
    </subcellularLocation>
</comment>
<accession>A0A9W7E911</accession>
<dbReference type="Proteomes" id="UP001165082">
    <property type="component" value="Unassembled WGS sequence"/>
</dbReference>